<dbReference type="SUPFAM" id="SSF56059">
    <property type="entry name" value="Glutathione synthetase ATP-binding domain-like"/>
    <property type="match status" value="1"/>
</dbReference>
<dbReference type="EMBL" id="VOOR01000004">
    <property type="protein sequence ID" value="TXB68381.1"/>
    <property type="molecule type" value="Genomic_DNA"/>
</dbReference>
<dbReference type="Proteomes" id="UP000321580">
    <property type="component" value="Unassembled WGS sequence"/>
</dbReference>
<organism evidence="3 4">
    <name type="scientific">Phaeodactylibacter luteus</name>
    <dbReference type="NCBI Taxonomy" id="1564516"/>
    <lineage>
        <taxon>Bacteria</taxon>
        <taxon>Pseudomonadati</taxon>
        <taxon>Bacteroidota</taxon>
        <taxon>Saprospiria</taxon>
        <taxon>Saprospirales</taxon>
        <taxon>Haliscomenobacteraceae</taxon>
        <taxon>Phaeodactylibacter</taxon>
    </lineage>
</organism>
<name>A0A5C6S1F8_9BACT</name>
<evidence type="ECO:0000313" key="3">
    <source>
        <dbReference type="EMBL" id="TXB68381.1"/>
    </source>
</evidence>
<comment type="caution">
    <text evidence="3">The sequence shown here is derived from an EMBL/GenBank/DDBJ whole genome shotgun (WGS) entry which is preliminary data.</text>
</comment>
<protein>
    <submittedName>
        <fullName evidence="3">PASTA domain-containing protein</fullName>
    </submittedName>
</protein>
<dbReference type="Gene3D" id="3.30.10.20">
    <property type="match status" value="1"/>
</dbReference>
<sequence length="1133" mass="124138">MKIGIITGAPQHLSGQTARSARALYALLDQQLFQPVIIRLSEAGNLWETDEYYLYGQARQQERPLSWPSLSDHIDFAWLVLPGPIGEDGSLQEQLQQAGVPYNGLSPKACRYTIDRSRFSELLPLVGALPPPTVKVQREEWAAGSPAQFFEKALAQLSSPLNIRPGFNRGATGQTQLHPQDGLEDFELAVNRAFSREILPVAEWADRSGYDRQEYADLLADAQDGLGLPLEVNFSGAAYTFHDAASLCQFLNDQAAQASTGQWFEIQHLSAQPSDEVLISTLPTGAAFSCLVFQSPEGGPVALPPMASGEHPLTQPGQLTAAAEGLFEALGLQGYAVFEGIEGSDGQPYWLSASSQPKHLAQLLGQATLAGYPPKDGLTALIAASLRARSQEIPGTQAILQSLQLQWAARPGRAEPSAILFSKEPLFEEGARQLWNALQALGGAPPLLLQKGQGGQWEAIHAGMLFTGAAAQPGNRPQHALASWTGRPPAAEPKGKMSLDALRGSRIWLQLTEEDALLAAAELEELGLPHSSSPASATEICTDRYHALQTLKRNGLNTARQLRIAQAQYHQAPADCLLRVESQLDYPLVGKPAQGHRTQAVVPLPDRAALEAYLALSFRPEGAEAQESRRQLRIPHSQAVPAVAQAVIEQMVLPKGAVWAGYLSATLLGAGGERYGRRFEWLSMKVRPLAATVLPPEEKYPTAAQSPAPTKAFPSALQAQLMPVLEKGARILNLGGLAEIEAWVLQYEDGSQNVIFTDINTCLPFLAGAPYLCPEQPLQLTVGKIAQLLWPEEAAAPPLQPEKPTAAPSKKTAMNEPQMPPRAEHPKPHEARNRAEELKAKARVYAQETWAFLKSPIFLKNMGGILLMLAGSFLLIKWSLRWHTHHGESIQIPDFIGMDMEDALLKAEKQNFKLIAIDSFFDSSQRPNSIFQQEPRPNQRAKEGRTIYVSKYRSQADSVLLPTLLDAGYSYLQYRTKAERLDISTSIKERVFDNKQEENSILHFYHNGRKITDDMLRRGVKIPRGATLEFVITERITNEVPLPNLICKRYDEAIFLISSSNLVLGETIGAAGLESQAFVYEQDPGFEPGQMIAKGTRIDLYLMPSRPSGCPDEAPSVPEDDNPLNEDGEEDFD</sequence>
<dbReference type="Pfam" id="PF03793">
    <property type="entry name" value="PASTA"/>
    <property type="match status" value="1"/>
</dbReference>
<evidence type="ECO:0000313" key="4">
    <source>
        <dbReference type="Proteomes" id="UP000321580"/>
    </source>
</evidence>
<dbReference type="Gene3D" id="3.40.50.20">
    <property type="match status" value="1"/>
</dbReference>
<dbReference type="SMART" id="SM00740">
    <property type="entry name" value="PASTA"/>
    <property type="match status" value="1"/>
</dbReference>
<feature type="region of interest" description="Disordered" evidence="1">
    <location>
        <begin position="796"/>
        <end position="832"/>
    </location>
</feature>
<dbReference type="InterPro" id="IPR005543">
    <property type="entry name" value="PASTA_dom"/>
</dbReference>
<feature type="compositionally biased region" description="Acidic residues" evidence="1">
    <location>
        <begin position="1118"/>
        <end position="1133"/>
    </location>
</feature>
<feature type="domain" description="PASTA" evidence="2">
    <location>
        <begin position="887"/>
        <end position="953"/>
    </location>
</feature>
<dbReference type="SUPFAM" id="SSF52440">
    <property type="entry name" value="PreATP-grasp domain"/>
    <property type="match status" value="1"/>
</dbReference>
<dbReference type="AlphaFoldDB" id="A0A5C6S1F8"/>
<dbReference type="PROSITE" id="PS51178">
    <property type="entry name" value="PASTA"/>
    <property type="match status" value="1"/>
</dbReference>
<accession>A0A5C6S1F8</accession>
<dbReference type="InterPro" id="IPR016185">
    <property type="entry name" value="PreATP-grasp_dom_sf"/>
</dbReference>
<dbReference type="PANTHER" id="PTHR23132:SF0">
    <property type="entry name" value="D-ALANINE-D-ALANINE LIGASE FAMILY"/>
    <property type="match status" value="1"/>
</dbReference>
<dbReference type="OrthoDB" id="9813261at2"/>
<feature type="compositionally biased region" description="Basic and acidic residues" evidence="1">
    <location>
        <begin position="822"/>
        <end position="832"/>
    </location>
</feature>
<evidence type="ECO:0000259" key="2">
    <source>
        <dbReference type="PROSITE" id="PS51178"/>
    </source>
</evidence>
<dbReference type="CDD" id="cd06577">
    <property type="entry name" value="PASTA_pknB"/>
    <property type="match status" value="2"/>
</dbReference>
<keyword evidence="4" id="KW-1185">Reference proteome</keyword>
<reference evidence="3 4" key="1">
    <citation type="submission" date="2019-08" db="EMBL/GenBank/DDBJ databases">
        <title>Genome of Phaeodactylibacter luteus.</title>
        <authorList>
            <person name="Bowman J.P."/>
        </authorList>
    </citation>
    <scope>NUCLEOTIDE SEQUENCE [LARGE SCALE GENOMIC DNA]</scope>
    <source>
        <strain evidence="3 4">KCTC 42180</strain>
    </source>
</reference>
<proteinExistence type="predicted"/>
<evidence type="ECO:0000256" key="1">
    <source>
        <dbReference type="SAM" id="MobiDB-lite"/>
    </source>
</evidence>
<gene>
    <name evidence="3" type="ORF">FRY97_03105</name>
</gene>
<dbReference type="PANTHER" id="PTHR23132">
    <property type="entry name" value="D-ALANINE--D-ALANINE LIGASE"/>
    <property type="match status" value="1"/>
</dbReference>
<dbReference type="GO" id="GO:0008716">
    <property type="term" value="F:D-alanine-D-alanine ligase activity"/>
    <property type="evidence" value="ECO:0007669"/>
    <property type="project" value="TreeGrafter"/>
</dbReference>
<feature type="region of interest" description="Disordered" evidence="1">
    <location>
        <begin position="1104"/>
        <end position="1133"/>
    </location>
</feature>
<dbReference type="RefSeq" id="WP_147165960.1">
    <property type="nucleotide sequence ID" value="NZ_VOOR01000004.1"/>
</dbReference>